<keyword evidence="1" id="KW-0663">Pyridoxal phosphate</keyword>
<dbReference type="OrthoDB" id="5978656at2759"/>
<reference evidence="2 3" key="1">
    <citation type="submission" date="2020-10" db="EMBL/GenBank/DDBJ databases">
        <title>The Coptis chinensis genome and diversification of protoberbering-type alkaloids.</title>
        <authorList>
            <person name="Wang B."/>
            <person name="Shu S."/>
            <person name="Song C."/>
            <person name="Liu Y."/>
        </authorList>
    </citation>
    <scope>NUCLEOTIDE SEQUENCE [LARGE SCALE GENOMIC DNA]</scope>
    <source>
        <strain evidence="2">HL-2020</strain>
        <tissue evidence="2">Leaf</tissue>
    </source>
</reference>
<protein>
    <submittedName>
        <fullName evidence="2">Uncharacterized protein</fullName>
    </submittedName>
</protein>
<evidence type="ECO:0000313" key="3">
    <source>
        <dbReference type="Proteomes" id="UP000631114"/>
    </source>
</evidence>
<dbReference type="SUPFAM" id="SSF53383">
    <property type="entry name" value="PLP-dependent transferases"/>
    <property type="match status" value="1"/>
</dbReference>
<gene>
    <name evidence="2" type="ORF">IFM89_015333</name>
</gene>
<organism evidence="2 3">
    <name type="scientific">Coptis chinensis</name>
    <dbReference type="NCBI Taxonomy" id="261450"/>
    <lineage>
        <taxon>Eukaryota</taxon>
        <taxon>Viridiplantae</taxon>
        <taxon>Streptophyta</taxon>
        <taxon>Embryophyta</taxon>
        <taxon>Tracheophyta</taxon>
        <taxon>Spermatophyta</taxon>
        <taxon>Magnoliopsida</taxon>
        <taxon>Ranunculales</taxon>
        <taxon>Ranunculaceae</taxon>
        <taxon>Coptidoideae</taxon>
        <taxon>Coptis</taxon>
    </lineage>
</organism>
<dbReference type="AlphaFoldDB" id="A0A835MEL4"/>
<dbReference type="Proteomes" id="UP000631114">
    <property type="component" value="Unassembled WGS sequence"/>
</dbReference>
<evidence type="ECO:0000256" key="1">
    <source>
        <dbReference type="ARBA" id="ARBA00022898"/>
    </source>
</evidence>
<sequence>MIMGSMEKHSEQQLVQEEFSHHDQTIARINNGSFGSCPASIISAQHQWQLRFLQQPDDFYFNHPQPGLLQSRTAIKNLINAAFLEEVAIIDNVTTAAAIVLQHISWGFVQGKYHRGDTVFMLRYTYGAVKKLIHAYISRMGGNVIEAAVPFPEQSNEQIVMAFRQALGKAKEIGNKVILAVIDHISSMPSVLLPLKELVRICREEMVEQVFVDGAHAIELHHLVVSHEYGHGLGVESSWVGTRDYSAQLVIPEVLDFVNRFEGGLEGVQRRNHDKVVEIGEMLSQAWGTKLGSPPEMCASMIMVGLPSSLEISTETDAFNLRTHLWVMFGIEVHIYWQAIKCGVQTSDDCSTAYARISHHVYNTNHDYYRFRDAIIQLCQQGRTCRMLPHIK</sequence>
<dbReference type="InterPro" id="IPR015421">
    <property type="entry name" value="PyrdxlP-dep_Trfase_major"/>
</dbReference>
<dbReference type="Gene3D" id="3.40.640.10">
    <property type="entry name" value="Type I PLP-dependent aspartate aminotransferase-like (Major domain)"/>
    <property type="match status" value="1"/>
</dbReference>
<evidence type="ECO:0000313" key="2">
    <source>
        <dbReference type="EMBL" id="KAF9620936.1"/>
    </source>
</evidence>
<keyword evidence="3" id="KW-1185">Reference proteome</keyword>
<dbReference type="PANTHER" id="PTHR43092">
    <property type="entry name" value="L-CYSTEINE DESULFHYDRASE"/>
    <property type="match status" value="1"/>
</dbReference>
<proteinExistence type="predicted"/>
<accession>A0A835MEL4</accession>
<dbReference type="EMBL" id="JADFTS010000002">
    <property type="protein sequence ID" value="KAF9620936.1"/>
    <property type="molecule type" value="Genomic_DNA"/>
</dbReference>
<comment type="caution">
    <text evidence="2">The sequence shown here is derived from an EMBL/GenBank/DDBJ whole genome shotgun (WGS) entry which is preliminary data.</text>
</comment>
<name>A0A835MEL4_9MAGN</name>
<dbReference type="InterPro" id="IPR015424">
    <property type="entry name" value="PyrdxlP-dep_Trfase"/>
</dbReference>
<dbReference type="PANTHER" id="PTHR43092:SF2">
    <property type="entry name" value="HERCYNYLCYSTEINE SULFOXIDE LYASE"/>
    <property type="match status" value="1"/>
</dbReference>